<evidence type="ECO:0000313" key="2">
    <source>
        <dbReference type="Proteomes" id="UP001341840"/>
    </source>
</evidence>
<dbReference type="Proteomes" id="UP001341840">
    <property type="component" value="Unassembled WGS sequence"/>
</dbReference>
<reference evidence="1 2" key="1">
    <citation type="journal article" date="2023" name="Plants (Basel)">
        <title>Bridging the Gap: Combining Genomics and Transcriptomics Approaches to Understand Stylosanthes scabra, an Orphan Legume from the Brazilian Caatinga.</title>
        <authorList>
            <person name="Ferreira-Neto J.R.C."/>
            <person name="da Silva M.D."/>
            <person name="Binneck E."/>
            <person name="de Melo N.F."/>
            <person name="da Silva R.H."/>
            <person name="de Melo A.L.T.M."/>
            <person name="Pandolfi V."/>
            <person name="Bustamante F.O."/>
            <person name="Brasileiro-Vidal A.C."/>
            <person name="Benko-Iseppon A.M."/>
        </authorList>
    </citation>
    <scope>NUCLEOTIDE SEQUENCE [LARGE SCALE GENOMIC DNA]</scope>
    <source>
        <tissue evidence="1">Leaves</tissue>
    </source>
</reference>
<organism evidence="1 2">
    <name type="scientific">Stylosanthes scabra</name>
    <dbReference type="NCBI Taxonomy" id="79078"/>
    <lineage>
        <taxon>Eukaryota</taxon>
        <taxon>Viridiplantae</taxon>
        <taxon>Streptophyta</taxon>
        <taxon>Embryophyta</taxon>
        <taxon>Tracheophyta</taxon>
        <taxon>Spermatophyta</taxon>
        <taxon>Magnoliopsida</taxon>
        <taxon>eudicotyledons</taxon>
        <taxon>Gunneridae</taxon>
        <taxon>Pentapetalae</taxon>
        <taxon>rosids</taxon>
        <taxon>fabids</taxon>
        <taxon>Fabales</taxon>
        <taxon>Fabaceae</taxon>
        <taxon>Papilionoideae</taxon>
        <taxon>50 kb inversion clade</taxon>
        <taxon>dalbergioids sensu lato</taxon>
        <taxon>Dalbergieae</taxon>
        <taxon>Pterocarpus clade</taxon>
        <taxon>Stylosanthes</taxon>
    </lineage>
</organism>
<accession>A0ABU6WMB7</accession>
<evidence type="ECO:0000313" key="1">
    <source>
        <dbReference type="EMBL" id="MED6186160.1"/>
    </source>
</evidence>
<name>A0ABU6WMB7_9FABA</name>
<comment type="caution">
    <text evidence="1">The sequence shown here is derived from an EMBL/GenBank/DDBJ whole genome shotgun (WGS) entry which is preliminary data.</text>
</comment>
<proteinExistence type="predicted"/>
<gene>
    <name evidence="1" type="ORF">PIB30_064127</name>
</gene>
<feature type="non-terminal residue" evidence="1">
    <location>
        <position position="91"/>
    </location>
</feature>
<protein>
    <submittedName>
        <fullName evidence="1">Uncharacterized protein</fullName>
    </submittedName>
</protein>
<keyword evidence="2" id="KW-1185">Reference proteome</keyword>
<sequence>MLEKRGYRPDDEAWPQRGLWKKKRGNRAKVTAANGSDCIVHGFESARRSILALKTDPLKPLLGPHQEASGGPPLALMYASYARKLKLENSK</sequence>
<dbReference type="EMBL" id="JASCZI010181863">
    <property type="protein sequence ID" value="MED6186160.1"/>
    <property type="molecule type" value="Genomic_DNA"/>
</dbReference>